<proteinExistence type="predicted"/>
<accession>A0A2N9JJR0</accession>
<dbReference type="KEGG" id="mgg:MPLG2_2758"/>
<dbReference type="EMBL" id="LT985188">
    <property type="protein sequence ID" value="SPD87788.1"/>
    <property type="molecule type" value="Genomic_DNA"/>
</dbReference>
<keyword evidence="2" id="KW-1185">Reference proteome</keyword>
<name>A0A2N9JJR0_9ACTN</name>
<protein>
    <submittedName>
        <fullName evidence="1">Uncharacterized protein</fullName>
    </submittedName>
</protein>
<organism evidence="1 2">
    <name type="scientific">Micropruina glycogenica</name>
    <dbReference type="NCBI Taxonomy" id="75385"/>
    <lineage>
        <taxon>Bacteria</taxon>
        <taxon>Bacillati</taxon>
        <taxon>Actinomycetota</taxon>
        <taxon>Actinomycetes</taxon>
        <taxon>Propionibacteriales</taxon>
        <taxon>Nocardioidaceae</taxon>
        <taxon>Micropruina</taxon>
    </lineage>
</organism>
<gene>
    <name evidence="1" type="ORF">MPLG2_2758</name>
</gene>
<sequence>MIAPLFNPGKRTDSRPALYGETDFEFLDRVAGNYWQQVRDLLQLWVDHLPASERRDVCARLQGRAASQQASALLELYLHEVLLRSGCAIQIHPNVPGTNRQPDFLATPTSGDPLYVEAVVPAYSDLARAELNRRSQLIDAINRKPHPRFALVLKHLEVGQTTLSSKSLITEIHQWLDRLPPDPDPLTTRSFPSRPNNQGWRISLGVMPWTQKALQLPNRRAIGAQTSGGIQKVDHFGPVQRALASKESKYGKPNHPLVVAIGTSFLDDPSHLTNGFYGSLHTDMGTTPPVVTREFNGYFGSADLPLHQQVSVVLVVHNLSPWRVTGPVVAWHHPWPQRDLPDQLGIPSDAYRLVDRMPQQVAFQGDIASVLGLPQQWPSGAPW</sequence>
<evidence type="ECO:0000313" key="1">
    <source>
        <dbReference type="EMBL" id="SPD87788.1"/>
    </source>
</evidence>
<dbReference type="OrthoDB" id="5288829at2"/>
<reference evidence="1 2" key="1">
    <citation type="submission" date="2018-02" db="EMBL/GenBank/DDBJ databases">
        <authorList>
            <person name="Cohen D.B."/>
            <person name="Kent A.D."/>
        </authorList>
    </citation>
    <scope>NUCLEOTIDE SEQUENCE [LARGE SCALE GENOMIC DNA]</scope>
    <source>
        <strain evidence="1">1</strain>
    </source>
</reference>
<dbReference type="RefSeq" id="WP_158681172.1">
    <property type="nucleotide sequence ID" value="NZ_BAAAGO010000029.1"/>
</dbReference>
<evidence type="ECO:0000313" key="2">
    <source>
        <dbReference type="Proteomes" id="UP000238164"/>
    </source>
</evidence>
<dbReference type="Proteomes" id="UP000238164">
    <property type="component" value="Chromosome 1"/>
</dbReference>
<dbReference type="AlphaFoldDB" id="A0A2N9JJR0"/>